<protein>
    <submittedName>
        <fullName evidence="1">Uncharacterized protein</fullName>
    </submittedName>
</protein>
<accession>A0A926Y1T2</accession>
<sequence>MKKLLLFFLALVSINTGICQKNFTLGVLAGVGKPELILGYISSSSWQLGGLSLLRPVNLGIYGDYAITKQIHAGTDVSYYRLILQESNKNGDPIIQDKFHYLNIAPYVAYEPIKWVSIAFNISLRPLLKFEQGNALYSTAATLLSYYGPRLTLKPIKQIGIDIGYENGARSFAVGHIGPDPTLLTNTVWYTNIRIAAFAK</sequence>
<proteinExistence type="predicted"/>
<evidence type="ECO:0000313" key="2">
    <source>
        <dbReference type="Proteomes" id="UP000598820"/>
    </source>
</evidence>
<comment type="caution">
    <text evidence="1">The sequence shown here is derived from an EMBL/GenBank/DDBJ whole genome shotgun (WGS) entry which is preliminary data.</text>
</comment>
<organism evidence="1 2">
    <name type="scientific">Spirosoma profusum</name>
    <dbReference type="NCBI Taxonomy" id="2771354"/>
    <lineage>
        <taxon>Bacteria</taxon>
        <taxon>Pseudomonadati</taxon>
        <taxon>Bacteroidota</taxon>
        <taxon>Cytophagia</taxon>
        <taxon>Cytophagales</taxon>
        <taxon>Cytophagaceae</taxon>
        <taxon>Spirosoma</taxon>
    </lineage>
</organism>
<name>A0A926Y1T2_9BACT</name>
<dbReference type="Proteomes" id="UP000598820">
    <property type="component" value="Unassembled WGS sequence"/>
</dbReference>
<dbReference type="AlphaFoldDB" id="A0A926Y1T2"/>
<reference evidence="1" key="1">
    <citation type="submission" date="2020-09" db="EMBL/GenBank/DDBJ databases">
        <authorList>
            <person name="Kim M.K."/>
        </authorList>
    </citation>
    <scope>NUCLEOTIDE SEQUENCE</scope>
    <source>
        <strain evidence="1">BT702</strain>
    </source>
</reference>
<keyword evidence="2" id="KW-1185">Reference proteome</keyword>
<gene>
    <name evidence="1" type="ORF">IC229_15390</name>
</gene>
<dbReference type="EMBL" id="JACWZY010000012">
    <property type="protein sequence ID" value="MBD2702033.1"/>
    <property type="molecule type" value="Genomic_DNA"/>
</dbReference>
<dbReference type="RefSeq" id="WP_190887889.1">
    <property type="nucleotide sequence ID" value="NZ_JACWZY010000012.1"/>
</dbReference>
<evidence type="ECO:0000313" key="1">
    <source>
        <dbReference type="EMBL" id="MBD2702033.1"/>
    </source>
</evidence>